<feature type="transmembrane region" description="Helical" evidence="3">
    <location>
        <begin position="52"/>
        <end position="75"/>
    </location>
</feature>
<keyword evidence="3" id="KW-1133">Transmembrane helix</keyword>
<evidence type="ECO:0000256" key="1">
    <source>
        <dbReference type="ARBA" id="ARBA00023040"/>
    </source>
</evidence>
<organism evidence="4 5">
    <name type="scientific">Camelus dromedarius</name>
    <name type="common">Dromedary</name>
    <name type="synonym">Arabian camel</name>
    <dbReference type="NCBI Taxonomy" id="9838"/>
    <lineage>
        <taxon>Eukaryota</taxon>
        <taxon>Metazoa</taxon>
        <taxon>Chordata</taxon>
        <taxon>Craniata</taxon>
        <taxon>Vertebrata</taxon>
        <taxon>Euteleostomi</taxon>
        <taxon>Mammalia</taxon>
        <taxon>Eutheria</taxon>
        <taxon>Laurasiatheria</taxon>
        <taxon>Artiodactyla</taxon>
        <taxon>Tylopoda</taxon>
        <taxon>Camelidae</taxon>
        <taxon>Camelus</taxon>
    </lineage>
</organism>
<dbReference type="AlphaFoldDB" id="A0A5N4DEV6"/>
<dbReference type="PANTHER" id="PTHR48001">
    <property type="entry name" value="OLFACTORY RECEPTOR"/>
    <property type="match status" value="1"/>
</dbReference>
<evidence type="ECO:0000313" key="4">
    <source>
        <dbReference type="EMBL" id="KAB1269640.1"/>
    </source>
</evidence>
<evidence type="ECO:0000256" key="3">
    <source>
        <dbReference type="SAM" id="Phobius"/>
    </source>
</evidence>
<evidence type="ECO:0000256" key="2">
    <source>
        <dbReference type="ARBA" id="ARBA00023170"/>
    </source>
</evidence>
<evidence type="ECO:0000313" key="5">
    <source>
        <dbReference type="Proteomes" id="UP000299084"/>
    </source>
</evidence>
<accession>A0A5N4DEV6</accession>
<dbReference type="EMBL" id="JWIN03000012">
    <property type="protein sequence ID" value="KAB1269640.1"/>
    <property type="molecule type" value="Genomic_DNA"/>
</dbReference>
<proteinExistence type="predicted"/>
<dbReference type="SUPFAM" id="SSF81321">
    <property type="entry name" value="Family A G protein-coupled receptor-like"/>
    <property type="match status" value="1"/>
</dbReference>
<feature type="transmembrane region" description="Helical" evidence="3">
    <location>
        <begin position="12"/>
        <end position="32"/>
    </location>
</feature>
<dbReference type="Proteomes" id="UP000299084">
    <property type="component" value="Unassembled WGS sequence"/>
</dbReference>
<comment type="caution">
    <text evidence="4">The sequence shown here is derived from an EMBL/GenBank/DDBJ whole genome shotgun (WGS) entry which is preliminary data.</text>
</comment>
<keyword evidence="5" id="KW-1185">Reference proteome</keyword>
<name>A0A5N4DEV6_CAMDR</name>
<keyword evidence="2 4" id="KW-0675">Receptor</keyword>
<gene>
    <name evidence="4" type="ORF">Cadr_000016687</name>
</gene>
<reference evidence="4 5" key="1">
    <citation type="journal article" date="2019" name="Mol. Ecol. Resour.">
        <title>Improving Illumina assemblies with Hi-C and long reads: an example with the North African dromedary.</title>
        <authorList>
            <person name="Elbers J.P."/>
            <person name="Rogers M.F."/>
            <person name="Perelman P.L."/>
            <person name="Proskuryakova A.A."/>
            <person name="Serdyukova N.A."/>
            <person name="Johnson W.E."/>
            <person name="Horin P."/>
            <person name="Corander J."/>
            <person name="Murphy D."/>
            <person name="Burger P.A."/>
        </authorList>
    </citation>
    <scope>NUCLEOTIDE SEQUENCE [LARGE SCALE GENOMIC DNA]</scope>
    <source>
        <strain evidence="4">Drom800</strain>
        <tissue evidence="4">Blood</tissue>
    </source>
</reference>
<dbReference type="GO" id="GO:0004930">
    <property type="term" value="F:G protein-coupled receptor activity"/>
    <property type="evidence" value="ECO:0007669"/>
    <property type="project" value="UniProtKB-KW"/>
</dbReference>
<protein>
    <submittedName>
        <fullName evidence="4">Olfactory receptor 9</fullName>
    </submittedName>
</protein>
<keyword evidence="3" id="KW-0472">Membrane</keyword>
<keyword evidence="3" id="KW-0812">Transmembrane</keyword>
<keyword evidence="1" id="KW-0297">G-protein coupled receptor</keyword>
<sequence length="87" mass="9628">MYRCRLPSGPSVLGGALRLPVTLLGNLLIILLTLADAALRSPLYLFLRHFSVVEILCTTTICFTQLRFFALFGVAERCLLTAMARGR</sequence>
<keyword evidence="1" id="KW-0807">Transducer</keyword>